<evidence type="ECO:0008006" key="3">
    <source>
        <dbReference type="Google" id="ProtNLM"/>
    </source>
</evidence>
<name>A0A379E7N6_9PORP</name>
<evidence type="ECO:0000313" key="2">
    <source>
        <dbReference type="Proteomes" id="UP000254156"/>
    </source>
</evidence>
<reference evidence="1 2" key="1">
    <citation type="submission" date="2018-06" db="EMBL/GenBank/DDBJ databases">
        <authorList>
            <consortium name="Pathogen Informatics"/>
            <person name="Doyle S."/>
        </authorList>
    </citation>
    <scope>NUCLEOTIDE SEQUENCE [LARGE SCALE GENOMIC DNA]</scope>
    <source>
        <strain evidence="1 2">NCTC11632</strain>
    </source>
</reference>
<accession>A0A379E7N6</accession>
<dbReference type="EMBL" id="UGTF01000002">
    <property type="protein sequence ID" value="SUB88705.1"/>
    <property type="molecule type" value="Genomic_DNA"/>
</dbReference>
<evidence type="ECO:0000313" key="1">
    <source>
        <dbReference type="EMBL" id="SUB88705.1"/>
    </source>
</evidence>
<sequence length="190" mass="22378">MELKEAIEKLHAVFGRNNVDIGKFDIIDRDEPVTTNQLDAFYQLTSFEHVLTIGGEFFLNIQPEIKLKEAQEGWYFILDKEGEMAKDDLKWNENWVVFANRNDDAIYYDKTDGYIYGSVDKKIFFCLSSSLSDFFYILSECMEIEEKKYGFNTTDAEEETSSIFIDDIREFLSRKLNDKQREDFIAFFFG</sequence>
<proteinExistence type="predicted"/>
<organism evidence="1 2">
    <name type="scientific">Porphyromonas macacae</name>
    <dbReference type="NCBI Taxonomy" id="28115"/>
    <lineage>
        <taxon>Bacteria</taxon>
        <taxon>Pseudomonadati</taxon>
        <taxon>Bacteroidota</taxon>
        <taxon>Bacteroidia</taxon>
        <taxon>Bacteroidales</taxon>
        <taxon>Porphyromonadaceae</taxon>
        <taxon>Porphyromonas</taxon>
    </lineage>
</organism>
<dbReference type="Proteomes" id="UP000254156">
    <property type="component" value="Unassembled WGS sequence"/>
</dbReference>
<gene>
    <name evidence="1" type="ORF">NCTC11632_00777</name>
</gene>
<protein>
    <recommendedName>
        <fullName evidence="3">SMI1/KNR4 family protein</fullName>
    </recommendedName>
</protein>
<dbReference type="AlphaFoldDB" id="A0A379E7N6"/>
<dbReference type="RefSeq" id="WP_036871211.1">
    <property type="nucleotide sequence ID" value="NZ_UGTF01000002.1"/>
</dbReference>